<proteinExistence type="predicted"/>
<accession>A0A5C0UHM4</accession>
<reference evidence="2 3" key="1">
    <citation type="submission" date="2019-08" db="EMBL/GenBank/DDBJ databases">
        <title>Highly reduced genomes of protist endosymbionts show evolutionary convergence.</title>
        <authorList>
            <person name="George E."/>
            <person name="Husnik F."/>
            <person name="Tashyreva D."/>
            <person name="Prokopchuk G."/>
            <person name="Horak A."/>
            <person name="Kwong W.K."/>
            <person name="Lukes J."/>
            <person name="Keeling P.J."/>
        </authorList>
    </citation>
    <scope>NUCLEOTIDE SEQUENCE [LARGE SCALE GENOMIC DNA]</scope>
    <source>
        <strain evidence="2">1604LC</strain>
    </source>
</reference>
<protein>
    <submittedName>
        <fullName evidence="2">Uncharacterized protein</fullName>
    </submittedName>
</protein>
<feature type="signal peptide" evidence="1">
    <location>
        <begin position="1"/>
        <end position="19"/>
    </location>
</feature>
<dbReference type="RefSeq" id="WP_148971610.1">
    <property type="nucleotide sequence ID" value="NZ_CP043316.1"/>
</dbReference>
<evidence type="ECO:0000256" key="1">
    <source>
        <dbReference type="SAM" id="SignalP"/>
    </source>
</evidence>
<dbReference type="Proteomes" id="UP000325004">
    <property type="component" value="Chromosome"/>
</dbReference>
<name>A0A5C0UHM4_9PROT</name>
<dbReference type="EMBL" id="CP043316">
    <property type="protein sequence ID" value="QEK38494.1"/>
    <property type="molecule type" value="Genomic_DNA"/>
</dbReference>
<gene>
    <name evidence="2" type="ORF">FZC34_01015</name>
</gene>
<keyword evidence="1" id="KW-0732">Signal</keyword>
<organism evidence="2 3">
    <name type="scientific">Candidatus Cytomitobacter primus</name>
    <dbReference type="NCBI Taxonomy" id="2066024"/>
    <lineage>
        <taxon>Bacteria</taxon>
        <taxon>Pseudomonadati</taxon>
        <taxon>Pseudomonadota</taxon>
        <taxon>Alphaproteobacteria</taxon>
        <taxon>Holosporales</taxon>
        <taxon>Holosporaceae</taxon>
        <taxon>Candidatus Cytomitobacter</taxon>
    </lineage>
</organism>
<dbReference type="AlphaFoldDB" id="A0A5C0UHM4"/>
<evidence type="ECO:0000313" key="3">
    <source>
        <dbReference type="Proteomes" id="UP000325004"/>
    </source>
</evidence>
<dbReference type="KEGG" id="cpri:FZC34_01015"/>
<feature type="chain" id="PRO_5022919989" evidence="1">
    <location>
        <begin position="20"/>
        <end position="477"/>
    </location>
</feature>
<sequence length="477" mass="56463">MIKKLISALLIILMSSLTAGINDIDSLIKLRKADIYLNLFVLKDPIDRKYDRYERIDHEYQKHQDKLINLWAKKMVESFDADELKGKDVKINIFFISNKNKPQSHINARKLSLVFDYTDDIELYKDINVVDLDHYKNGLLYGKDYQSGRIAMIVRMIVAKELFRLGKCNTSILINENILPQNLSSILNDRTEEIISKHGFYGSICHSGKEQIFGDLMVFSDHNVLEKMANPMNLYGAHDNLLYVMYLNLLYKFFAKEYITTVNDNLEYKILNYPFENMHNYNNNAFIDNIYFEQYRICTDENDEYQNSDQVRNELCDLSDVLERINNIKFLIYANHFDISTIQEGDFEQYIYNSPFVYFPTSYKQSYVLDQFLVTRKEYEERKRLLIELREEITFLFMSYNFGKESSQIISNNESDIDQMTNENRNSTKVENSIDQVEDYRDVYDYMVDKSEEFSKNFLLKSGKSNILDALRVHFNC</sequence>
<evidence type="ECO:0000313" key="2">
    <source>
        <dbReference type="EMBL" id="QEK38494.1"/>
    </source>
</evidence>
<keyword evidence="3" id="KW-1185">Reference proteome</keyword>